<organism evidence="7 8">
    <name type="scientific">Geothrix rubra</name>
    <dbReference type="NCBI Taxonomy" id="2927977"/>
    <lineage>
        <taxon>Bacteria</taxon>
        <taxon>Pseudomonadati</taxon>
        <taxon>Acidobacteriota</taxon>
        <taxon>Holophagae</taxon>
        <taxon>Holophagales</taxon>
        <taxon>Holophagaceae</taxon>
        <taxon>Geothrix</taxon>
    </lineage>
</organism>
<keyword evidence="4" id="KW-0812">Transmembrane</keyword>
<reference evidence="7 8" key="1">
    <citation type="journal article" date="2023" name="Antonie Van Leeuwenhoek">
        <title>Mesoterricola silvestris gen. nov., sp. nov., Mesoterricola sediminis sp. nov., Geothrix oryzae sp. nov., Geothrix edaphica sp. nov., Geothrix rubra sp. nov., and Geothrix limicola sp. nov., six novel members of Acidobacteriota isolated from soils.</title>
        <authorList>
            <person name="Itoh H."/>
            <person name="Sugisawa Y."/>
            <person name="Mise K."/>
            <person name="Xu Z."/>
            <person name="Kuniyasu M."/>
            <person name="Ushijima N."/>
            <person name="Kawano K."/>
            <person name="Kobayashi E."/>
            <person name="Shiratori Y."/>
            <person name="Masuda Y."/>
            <person name="Senoo K."/>
        </authorList>
    </citation>
    <scope>NUCLEOTIDE SEQUENCE [LARGE SCALE GENOMIC DNA]</scope>
    <source>
        <strain evidence="7 8">Red803</strain>
    </source>
</reference>
<dbReference type="Gene3D" id="1.10.287.950">
    <property type="entry name" value="Methyl-accepting chemotaxis protein"/>
    <property type="match status" value="1"/>
</dbReference>
<comment type="caution">
    <text evidence="7">The sequence shown here is derived from an EMBL/GenBank/DDBJ whole genome shotgun (WGS) entry which is preliminary data.</text>
</comment>
<sequence length="484" mass="52469">MTNLSLGSRIHLLAGVAFLLYVAFAFLGFRAAGANGWMITLMTLSVVVFILMLYTLHRIQVALARITARMEEAAGGNLAGRITGIRKGAATEAAAWALNDLLDQVEAYFRETNAAFEHAQKGLTFRKAMTSGLHGAFRQSLERVNVSVEAMADSQRLVQKERLLARVGELSAVNLVKDLKTIQDFLVAQNQDMRVVANLSRETAEEAEASTAGIQAIVADLNRVIDLIDSTHGQITQIHEKSSEIQQIIQVITEVADKTNLLALNAAIEAAHAGEAGKGFAVVAEEVRTLSENTKDAAASIAASIGSFGLATTRMMNDAGHMKEIADTSRSAITEFAGQFQRFSESARTSLAQVTRAQDKGFTSLVKVDHFVFKQNGYRTLQAGLDSAEAKAARTDHHQCRLGLWYEQGEGKKAFGQLACYDRLALPHARVHGNVHAAMGLLNERWESDPALQEDVVAAFQAAEQASDEVMDALDCMVTERHGG</sequence>
<protein>
    <recommendedName>
        <fullName evidence="9">Methyl-accepting transducer domain-containing protein</fullName>
    </recommendedName>
</protein>
<evidence type="ECO:0000256" key="4">
    <source>
        <dbReference type="SAM" id="Phobius"/>
    </source>
</evidence>
<dbReference type="Pfam" id="PF00015">
    <property type="entry name" value="MCPsignal"/>
    <property type="match status" value="1"/>
</dbReference>
<keyword evidence="4" id="KW-1133">Transmembrane helix</keyword>
<feature type="domain" description="Methyl-accepting transducer" evidence="5">
    <location>
        <begin position="196"/>
        <end position="305"/>
    </location>
</feature>
<dbReference type="InterPro" id="IPR004090">
    <property type="entry name" value="Chemotax_Me-accpt_rcpt"/>
</dbReference>
<dbReference type="InterPro" id="IPR003660">
    <property type="entry name" value="HAMP_dom"/>
</dbReference>
<keyword evidence="4" id="KW-0472">Membrane</keyword>
<dbReference type="EMBL" id="BSDD01000005">
    <property type="protein sequence ID" value="GLH70942.1"/>
    <property type="molecule type" value="Genomic_DNA"/>
</dbReference>
<dbReference type="Proteomes" id="UP001165089">
    <property type="component" value="Unassembled WGS sequence"/>
</dbReference>
<dbReference type="InterPro" id="IPR004089">
    <property type="entry name" value="MCPsignal_dom"/>
</dbReference>
<feature type="transmembrane region" description="Helical" evidence="4">
    <location>
        <begin position="12"/>
        <end position="31"/>
    </location>
</feature>
<evidence type="ECO:0000256" key="2">
    <source>
        <dbReference type="ARBA" id="ARBA00029447"/>
    </source>
</evidence>
<dbReference type="PANTHER" id="PTHR32089">
    <property type="entry name" value="METHYL-ACCEPTING CHEMOTAXIS PROTEIN MCPB"/>
    <property type="match status" value="1"/>
</dbReference>
<feature type="transmembrane region" description="Helical" evidence="4">
    <location>
        <begin position="37"/>
        <end position="56"/>
    </location>
</feature>
<name>A0ABQ5Q818_9BACT</name>
<dbReference type="SMART" id="SM00283">
    <property type="entry name" value="MA"/>
    <property type="match status" value="1"/>
</dbReference>
<dbReference type="Pfam" id="PF13682">
    <property type="entry name" value="CZB"/>
    <property type="match status" value="1"/>
</dbReference>
<evidence type="ECO:0000313" key="7">
    <source>
        <dbReference type="EMBL" id="GLH70942.1"/>
    </source>
</evidence>
<evidence type="ECO:0000259" key="5">
    <source>
        <dbReference type="PROSITE" id="PS50111"/>
    </source>
</evidence>
<keyword evidence="8" id="KW-1185">Reference proteome</keyword>
<dbReference type="Gene3D" id="1.20.120.30">
    <property type="entry name" value="Aspartate receptor, ligand-binding domain"/>
    <property type="match status" value="1"/>
</dbReference>
<dbReference type="PROSITE" id="PS50111">
    <property type="entry name" value="CHEMOTAXIS_TRANSDUC_2"/>
    <property type="match status" value="1"/>
</dbReference>
<comment type="similarity">
    <text evidence="2">Belongs to the methyl-accepting chemotaxis (MCP) protein family.</text>
</comment>
<evidence type="ECO:0008006" key="9">
    <source>
        <dbReference type="Google" id="ProtNLM"/>
    </source>
</evidence>
<evidence type="ECO:0000256" key="1">
    <source>
        <dbReference type="ARBA" id="ARBA00023224"/>
    </source>
</evidence>
<gene>
    <name evidence="7" type="primary">cetA</name>
    <name evidence="7" type="ORF">GETHPA_24750</name>
</gene>
<evidence type="ECO:0000259" key="6">
    <source>
        <dbReference type="PROSITE" id="PS50885"/>
    </source>
</evidence>
<evidence type="ECO:0000256" key="3">
    <source>
        <dbReference type="PROSITE-ProRule" id="PRU00284"/>
    </source>
</evidence>
<dbReference type="SUPFAM" id="SSF58104">
    <property type="entry name" value="Methyl-accepting chemotaxis protein (MCP) signaling domain"/>
    <property type="match status" value="1"/>
</dbReference>
<accession>A0ABQ5Q818</accession>
<dbReference type="PRINTS" id="PR00260">
    <property type="entry name" value="CHEMTRNSDUCR"/>
</dbReference>
<keyword evidence="1 3" id="KW-0807">Transducer</keyword>
<dbReference type="PANTHER" id="PTHR32089:SF112">
    <property type="entry name" value="LYSOZYME-LIKE PROTEIN-RELATED"/>
    <property type="match status" value="1"/>
</dbReference>
<proteinExistence type="inferred from homology"/>
<evidence type="ECO:0000313" key="8">
    <source>
        <dbReference type="Proteomes" id="UP001165089"/>
    </source>
</evidence>
<feature type="domain" description="HAMP" evidence="6">
    <location>
        <begin position="57"/>
        <end position="110"/>
    </location>
</feature>
<dbReference type="InterPro" id="IPR025991">
    <property type="entry name" value="Chemoreceptor_zinc-bind_dom"/>
</dbReference>
<dbReference type="PROSITE" id="PS50885">
    <property type="entry name" value="HAMP"/>
    <property type="match status" value="1"/>
</dbReference>